<comment type="caution">
    <text evidence="2">The sequence shown here is derived from an EMBL/GenBank/DDBJ whole genome shotgun (WGS) entry which is preliminary data.</text>
</comment>
<name>A0A8S3UC19_MYTED</name>
<accession>A0A8S3UC19</accession>
<evidence type="ECO:0000256" key="1">
    <source>
        <dbReference type="SAM" id="SignalP"/>
    </source>
</evidence>
<dbReference type="InterPro" id="IPR011042">
    <property type="entry name" value="6-blade_b-propeller_TolB-like"/>
</dbReference>
<feature type="chain" id="PRO_5035812365" evidence="1">
    <location>
        <begin position="18"/>
        <end position="202"/>
    </location>
</feature>
<evidence type="ECO:0000313" key="2">
    <source>
        <dbReference type="EMBL" id="CAG2243482.1"/>
    </source>
</evidence>
<dbReference type="EMBL" id="CAJPWZ010002703">
    <property type="protein sequence ID" value="CAG2243482.1"/>
    <property type="molecule type" value="Genomic_DNA"/>
</dbReference>
<gene>
    <name evidence="2" type="ORF">MEDL_55583</name>
</gene>
<reference evidence="2" key="1">
    <citation type="submission" date="2021-03" db="EMBL/GenBank/DDBJ databases">
        <authorList>
            <person name="Bekaert M."/>
        </authorList>
    </citation>
    <scope>NUCLEOTIDE SEQUENCE</scope>
</reference>
<organism evidence="2 3">
    <name type="scientific">Mytilus edulis</name>
    <name type="common">Blue mussel</name>
    <dbReference type="NCBI Taxonomy" id="6550"/>
    <lineage>
        <taxon>Eukaryota</taxon>
        <taxon>Metazoa</taxon>
        <taxon>Spiralia</taxon>
        <taxon>Lophotrochozoa</taxon>
        <taxon>Mollusca</taxon>
        <taxon>Bivalvia</taxon>
        <taxon>Autobranchia</taxon>
        <taxon>Pteriomorphia</taxon>
        <taxon>Mytilida</taxon>
        <taxon>Mytiloidea</taxon>
        <taxon>Mytilidae</taxon>
        <taxon>Mytilinae</taxon>
        <taxon>Mytilus</taxon>
    </lineage>
</organism>
<dbReference type="SUPFAM" id="SSF63825">
    <property type="entry name" value="YWTD domain"/>
    <property type="match status" value="1"/>
</dbReference>
<protein>
    <submittedName>
        <fullName evidence="2">Uncharacterized protein</fullName>
    </submittedName>
</protein>
<dbReference type="Proteomes" id="UP000683360">
    <property type="component" value="Unassembled WGS sequence"/>
</dbReference>
<dbReference type="Gene3D" id="2.120.10.30">
    <property type="entry name" value="TolB, C-terminal domain"/>
    <property type="match status" value="1"/>
</dbReference>
<feature type="signal peptide" evidence="1">
    <location>
        <begin position="1"/>
        <end position="17"/>
    </location>
</feature>
<evidence type="ECO:0000313" key="3">
    <source>
        <dbReference type="Proteomes" id="UP000683360"/>
    </source>
</evidence>
<proteinExistence type="predicted"/>
<sequence>MAGIKLQLLLLTKIILATTNNEETYPQLLFSGVTTLGVLDTRTGNISILADGYNYILFLDYHIPESYIFWSDYTGGTISRLKYPSEVNTVPEIIITTDYPRVSTLDGSNTAVVANINGPLDLELDISNGRLYYVSNFIEISTCRLDGSDCRVLLDSSIVISGVENIAIDLEENRIFGLLMTSICQYNHASLMEQLFRRLVRT</sequence>
<dbReference type="OrthoDB" id="382013at2759"/>
<keyword evidence="1" id="KW-0732">Signal</keyword>
<dbReference type="AlphaFoldDB" id="A0A8S3UC19"/>
<keyword evidence="3" id="KW-1185">Reference proteome</keyword>